<dbReference type="CDD" id="cd03310">
    <property type="entry name" value="CIMS_like"/>
    <property type="match status" value="1"/>
</dbReference>
<proteinExistence type="predicted"/>
<dbReference type="RefSeq" id="WP_010838466.1">
    <property type="nucleotide sequence ID" value="NZ_QRCM01000001.1"/>
</dbReference>
<dbReference type="GO" id="GO:0003871">
    <property type="term" value="F:5-methyltetrahydropteroyltriglutamate-homocysteine S-methyltransferase activity"/>
    <property type="evidence" value="ECO:0007669"/>
    <property type="project" value="InterPro"/>
</dbReference>
<reference evidence="2 3" key="1">
    <citation type="submission" date="2018-07" db="EMBL/GenBank/DDBJ databases">
        <title>Genome sequence of Rhodococcus rhodnii ATCC 35071 from Rhodnius prolixus.</title>
        <authorList>
            <person name="Patel V."/>
            <person name="Vogel K.J."/>
        </authorList>
    </citation>
    <scope>NUCLEOTIDE SEQUENCE [LARGE SCALE GENOMIC DNA]</scope>
    <source>
        <strain evidence="2 3">ATCC 35071</strain>
    </source>
</reference>
<dbReference type="Gene3D" id="3.20.20.210">
    <property type="match status" value="1"/>
</dbReference>
<gene>
    <name evidence="2" type="ORF">DW322_11715</name>
</gene>
<dbReference type="EMBL" id="QRCM01000001">
    <property type="protein sequence ID" value="TXG90765.1"/>
    <property type="molecule type" value="Genomic_DNA"/>
</dbReference>
<accession>A0A6P2CDY1</accession>
<feature type="domain" description="Cobalamin-independent methionine synthase MetE C-terminal/archaeal" evidence="1">
    <location>
        <begin position="10"/>
        <end position="329"/>
    </location>
</feature>
<dbReference type="SUPFAM" id="SSF51726">
    <property type="entry name" value="UROD/MetE-like"/>
    <property type="match status" value="1"/>
</dbReference>
<organism evidence="2 3">
    <name type="scientific">Rhodococcus rhodnii</name>
    <dbReference type="NCBI Taxonomy" id="38312"/>
    <lineage>
        <taxon>Bacteria</taxon>
        <taxon>Bacillati</taxon>
        <taxon>Actinomycetota</taxon>
        <taxon>Actinomycetes</taxon>
        <taxon>Mycobacteriales</taxon>
        <taxon>Nocardiaceae</taxon>
        <taxon>Rhodococcus</taxon>
    </lineage>
</organism>
<dbReference type="GO" id="GO:0008270">
    <property type="term" value="F:zinc ion binding"/>
    <property type="evidence" value="ECO:0007669"/>
    <property type="project" value="InterPro"/>
</dbReference>
<sequence>MTPLVAGHATGIGSWPGTDPREAAATVVGELPGLPHLVELPGRGLGADTIGRAAALLTDFPIDTSTTGYRTGARRSVIARRAAGLLSADLDALEEAWEIAGKGPGGAVKVQAPGPWTLAASLELAGGARLLLDRGAVRDLADSLGDGLASHAADVSRRCGGARVVVQLDEPLLTDVRAGRLTGRSRLESIPAVATPVAVETLDRVVAASAADVILHACSAEVPTDIAHESRVAALAFDLESVRTASLDGLGTLLDGGTELLVGAVPTTDPQRPLGVDDVLRDLGRLAHRLQFAPEVFAARVGLAPACGLAGASPQWARRALTTVRDAARAMADDPSLLTR</sequence>
<dbReference type="Proteomes" id="UP000471120">
    <property type="component" value="Unassembled WGS sequence"/>
</dbReference>
<dbReference type="InterPro" id="IPR038071">
    <property type="entry name" value="UROD/MetE-like_sf"/>
</dbReference>
<protein>
    <submittedName>
        <fullName evidence="2">Methionine synthase</fullName>
    </submittedName>
</protein>
<name>A0A6P2CDY1_9NOCA</name>
<dbReference type="InterPro" id="IPR002629">
    <property type="entry name" value="Met_Synth_C/arc"/>
</dbReference>
<evidence type="ECO:0000313" key="2">
    <source>
        <dbReference type="EMBL" id="TXG90765.1"/>
    </source>
</evidence>
<dbReference type="AlphaFoldDB" id="A0A6P2CDY1"/>
<evidence type="ECO:0000259" key="1">
    <source>
        <dbReference type="Pfam" id="PF01717"/>
    </source>
</evidence>
<dbReference type="Pfam" id="PF01717">
    <property type="entry name" value="Meth_synt_2"/>
    <property type="match status" value="1"/>
</dbReference>
<comment type="caution">
    <text evidence="2">The sequence shown here is derived from an EMBL/GenBank/DDBJ whole genome shotgun (WGS) entry which is preliminary data.</text>
</comment>
<dbReference type="GO" id="GO:0009086">
    <property type="term" value="P:methionine biosynthetic process"/>
    <property type="evidence" value="ECO:0007669"/>
    <property type="project" value="InterPro"/>
</dbReference>
<evidence type="ECO:0000313" key="3">
    <source>
        <dbReference type="Proteomes" id="UP000471120"/>
    </source>
</evidence>